<dbReference type="Pfam" id="PF01478">
    <property type="entry name" value="Peptidase_A24"/>
    <property type="match status" value="1"/>
</dbReference>
<evidence type="ECO:0000313" key="3">
    <source>
        <dbReference type="EMBL" id="CUH84001.1"/>
    </source>
</evidence>
<evidence type="ECO:0000259" key="2">
    <source>
        <dbReference type="Pfam" id="PF01478"/>
    </source>
</evidence>
<keyword evidence="3" id="KW-0645">Protease</keyword>
<dbReference type="AlphaFoldDB" id="A0A0P1GNY6"/>
<dbReference type="InterPro" id="IPR000045">
    <property type="entry name" value="Prepilin_IV_endopep_pep"/>
</dbReference>
<dbReference type="Proteomes" id="UP000051681">
    <property type="component" value="Unassembled WGS sequence"/>
</dbReference>
<dbReference type="GO" id="GO:0016020">
    <property type="term" value="C:membrane"/>
    <property type="evidence" value="ECO:0007669"/>
    <property type="project" value="InterPro"/>
</dbReference>
<name>A0A0P1GNY6_9RHOB</name>
<dbReference type="RefSeq" id="WP_231725050.1">
    <property type="nucleotide sequence ID" value="NZ_CYSF01000006.1"/>
</dbReference>
<feature type="domain" description="Prepilin type IV endopeptidase peptidase" evidence="2">
    <location>
        <begin position="29"/>
        <end position="127"/>
    </location>
</feature>
<feature type="transmembrane region" description="Helical" evidence="1">
    <location>
        <begin position="20"/>
        <end position="38"/>
    </location>
</feature>
<reference evidence="4" key="1">
    <citation type="submission" date="2015-09" db="EMBL/GenBank/DDBJ databases">
        <authorList>
            <person name="Rodrigo-Torres Lidia"/>
            <person name="Arahal R.David."/>
        </authorList>
    </citation>
    <scope>NUCLEOTIDE SEQUENCE [LARGE SCALE GENOMIC DNA]</scope>
    <source>
        <strain evidence="4">CECT 8383</strain>
    </source>
</reference>
<accession>A0A0P1GNY6</accession>
<keyword evidence="1" id="KW-0812">Transmembrane</keyword>
<feature type="transmembrane region" description="Helical" evidence="1">
    <location>
        <begin position="50"/>
        <end position="69"/>
    </location>
</feature>
<dbReference type="GO" id="GO:0004190">
    <property type="term" value="F:aspartic-type endopeptidase activity"/>
    <property type="evidence" value="ECO:0007669"/>
    <property type="project" value="InterPro"/>
</dbReference>
<feature type="transmembrane region" description="Helical" evidence="1">
    <location>
        <begin position="156"/>
        <end position="176"/>
    </location>
</feature>
<organism evidence="3 4">
    <name type="scientific">Thalassovita mediterranea</name>
    <dbReference type="NCBI Taxonomy" id="340021"/>
    <lineage>
        <taxon>Bacteria</taxon>
        <taxon>Pseudomonadati</taxon>
        <taxon>Pseudomonadota</taxon>
        <taxon>Alphaproteobacteria</taxon>
        <taxon>Rhodobacterales</taxon>
        <taxon>Roseobacteraceae</taxon>
        <taxon>Thalassovita</taxon>
    </lineage>
</organism>
<feature type="transmembrane region" description="Helical" evidence="1">
    <location>
        <begin position="75"/>
        <end position="96"/>
    </location>
</feature>
<feature type="transmembrane region" description="Helical" evidence="1">
    <location>
        <begin position="116"/>
        <end position="136"/>
    </location>
</feature>
<dbReference type="STRING" id="340021.TM5383_01206"/>
<protein>
    <submittedName>
        <fullName evidence="3">Flp pilus assembly protein, protease CpaA</fullName>
    </submittedName>
</protein>
<evidence type="ECO:0000313" key="4">
    <source>
        <dbReference type="Proteomes" id="UP000051681"/>
    </source>
</evidence>
<keyword evidence="4" id="KW-1185">Reference proteome</keyword>
<dbReference type="EMBL" id="CYSF01000006">
    <property type="protein sequence ID" value="CUH84001.1"/>
    <property type="molecule type" value="Genomic_DNA"/>
</dbReference>
<keyword evidence="3" id="KW-0378">Hydrolase</keyword>
<gene>
    <name evidence="3" type="ORF">TM5383_01206</name>
</gene>
<dbReference type="GO" id="GO:0006508">
    <property type="term" value="P:proteolysis"/>
    <property type="evidence" value="ECO:0007669"/>
    <property type="project" value="UniProtKB-KW"/>
</dbReference>
<dbReference type="Gene3D" id="1.20.120.1220">
    <property type="match status" value="1"/>
</dbReference>
<evidence type="ECO:0000256" key="1">
    <source>
        <dbReference type="SAM" id="Phobius"/>
    </source>
</evidence>
<keyword evidence="1" id="KW-1133">Transmembrane helix</keyword>
<sequence>MPDLMYFLWGSASGLAQDAFTGLVFFVLTLPLCIWVAMSDLRHMLIRNNAVLALAGVFVVAGLFLMPLPQYGWQLAQLGIVLCVGILMNALGLLGAGDAKFAAAAAPYVMLGDLRFIILLFALILLGSVATHRLVRMTPLRNLAPDWASWERKKDFPMGLALGPTLSAYLALAALYGG</sequence>
<keyword evidence="1" id="KW-0472">Membrane</keyword>
<proteinExistence type="predicted"/>